<evidence type="ECO:0000313" key="8">
    <source>
        <dbReference type="EMBL" id="KGB34254.1"/>
    </source>
</evidence>
<dbReference type="Gene3D" id="1.20.5.170">
    <property type="match status" value="1"/>
</dbReference>
<keyword evidence="3" id="KW-0238">DNA-binding</keyword>
<dbReference type="STRING" id="6185.A0A094ZMT1"/>
<dbReference type="GO" id="GO:0035497">
    <property type="term" value="F:cAMP response element binding"/>
    <property type="evidence" value="ECO:0007669"/>
    <property type="project" value="TreeGrafter"/>
</dbReference>
<keyword evidence="4" id="KW-0010">Activator</keyword>
<accession>A0A094ZMT1</accession>
<dbReference type="FunFam" id="1.20.5.170:FF:000054">
    <property type="entry name" value="Cyclic AMP-responsive element-binding protein 3-like 2"/>
    <property type="match status" value="1"/>
</dbReference>
<keyword evidence="6" id="KW-0539">Nucleus</keyword>
<gene>
    <name evidence="8" type="ORF">MS3_02458</name>
</gene>
<dbReference type="GO" id="GO:0005634">
    <property type="term" value="C:nucleus"/>
    <property type="evidence" value="ECO:0007669"/>
    <property type="project" value="UniProtKB-SubCell"/>
</dbReference>
<keyword evidence="2" id="KW-0805">Transcription regulation</keyword>
<evidence type="ECO:0000256" key="3">
    <source>
        <dbReference type="ARBA" id="ARBA00023125"/>
    </source>
</evidence>
<dbReference type="EMBL" id="KL250597">
    <property type="protein sequence ID" value="KGB34254.1"/>
    <property type="molecule type" value="Genomic_DNA"/>
</dbReference>
<evidence type="ECO:0000256" key="6">
    <source>
        <dbReference type="ARBA" id="ARBA00023242"/>
    </source>
</evidence>
<feature type="region of interest" description="Disordered" evidence="7">
    <location>
        <begin position="717"/>
        <end position="751"/>
    </location>
</feature>
<dbReference type="CDD" id="cd14689">
    <property type="entry name" value="bZIP_CREB3"/>
    <property type="match status" value="1"/>
</dbReference>
<dbReference type="GO" id="GO:0000981">
    <property type="term" value="F:DNA-binding transcription factor activity, RNA polymerase II-specific"/>
    <property type="evidence" value="ECO:0007669"/>
    <property type="project" value="TreeGrafter"/>
</dbReference>
<dbReference type="InterPro" id="IPR004827">
    <property type="entry name" value="bZIP"/>
</dbReference>
<dbReference type="InterPro" id="IPR046347">
    <property type="entry name" value="bZIP_sf"/>
</dbReference>
<sequence length="751" mass="84606">MTDIFETLDDQQVTHDDLILENIPEEIKIKLDAPLCDILKTETVVDDFFVGDEIEIRESTSLVSSFLDDTANSDESSGYASCVQSSNNCSPNVIHTNNESSRPTTIRIVPTSDTKSFTTNSPHKIHVTRISPSQNNTTVRAVLQESSFKLDDNKPNRVHFILRPLPSDSSHKTVSLNEINLENKSSEKLSYLNEHSHLTNSKGSYKLLHVNKIEEDPVYDRNGVVGSLTPCGSQSSSESDCRDVYDDDMPCQELFFDHENLNQSPLDQTGFKKSLLSHQNLSTHSRNAGTSKGLSRLPDIDTPFYDDGSSSDYSQSTKITQQRFFHDQMYSRIRGTTRIGQSDINHPHMLVLTEEEKRTLIAEGYSIPTRLPLSKQDERNLKKVRRKIKNKISAQESRRKKKEYLEALERKVSIYSQENIDLKRRVDGLESTNRSLLGQLRLLQQLVSKSKSSNTPTSTCSTDSIKTGNQTNHLTMNGNGSVDSVTRITHSNGSPSTCLMVFALCFAALWIGQPSGNGNQNALNTGLSFTLSPQNSFNFWVSQVPQRLVSGSLSQIGYSFSKQPQFSEYKHSSFNNFGVKKSYDTQFVAHDSPQEQTSKLVSQFPLHSSATQKFHVQRSRLLGEASELEDCGPGHSFWSYLFGNPTSSKHQICGRNDDLLITELQLFDDIERDLMLTLSPNSTDSKYYSKFNESKSSFHKLKSTNIRVVNQFGSHKDQNSTETKFKTNQEVTRNKRDETASTYEEKSSYGK</sequence>
<organism evidence="8">
    <name type="scientific">Schistosoma haematobium</name>
    <name type="common">Blood fluke</name>
    <dbReference type="NCBI Taxonomy" id="6185"/>
    <lineage>
        <taxon>Eukaryota</taxon>
        <taxon>Metazoa</taxon>
        <taxon>Spiralia</taxon>
        <taxon>Lophotrochozoa</taxon>
        <taxon>Platyhelminthes</taxon>
        <taxon>Trematoda</taxon>
        <taxon>Digenea</taxon>
        <taxon>Strigeidida</taxon>
        <taxon>Schistosomatoidea</taxon>
        <taxon>Schistosomatidae</taxon>
        <taxon>Schistosoma</taxon>
    </lineage>
</organism>
<dbReference type="PANTHER" id="PTHR46004:SF3">
    <property type="entry name" value="CYCLIC AMP RESPONSE ELEMENT-BINDING PROTEIN A"/>
    <property type="match status" value="1"/>
</dbReference>
<feature type="region of interest" description="Disordered" evidence="7">
    <location>
        <begin position="448"/>
        <end position="478"/>
    </location>
</feature>
<dbReference type="SUPFAM" id="SSF57959">
    <property type="entry name" value="Leucine zipper domain"/>
    <property type="match status" value="1"/>
</dbReference>
<dbReference type="PROSITE" id="PS00036">
    <property type="entry name" value="BZIP_BASIC"/>
    <property type="match status" value="1"/>
</dbReference>
<feature type="compositionally biased region" description="Polar residues" evidence="7">
    <location>
        <begin position="465"/>
        <end position="478"/>
    </location>
</feature>
<evidence type="ECO:0000256" key="4">
    <source>
        <dbReference type="ARBA" id="ARBA00023159"/>
    </source>
</evidence>
<name>A0A094ZMT1_SCHHA</name>
<dbReference type="Pfam" id="PF00170">
    <property type="entry name" value="bZIP_1"/>
    <property type="match status" value="1"/>
</dbReference>
<protein>
    <submittedName>
        <fullName evidence="8">Cyclic AMP-responsive element-binding protein 3-like protein 1</fullName>
    </submittedName>
</protein>
<evidence type="ECO:0000256" key="7">
    <source>
        <dbReference type="SAM" id="MobiDB-lite"/>
    </source>
</evidence>
<feature type="compositionally biased region" description="Low complexity" evidence="7">
    <location>
        <begin position="448"/>
        <end position="464"/>
    </location>
</feature>
<comment type="subcellular location">
    <subcellularLocation>
        <location evidence="1">Nucleus</location>
    </subcellularLocation>
</comment>
<proteinExistence type="predicted"/>
<evidence type="ECO:0000256" key="1">
    <source>
        <dbReference type="ARBA" id="ARBA00004123"/>
    </source>
</evidence>
<dbReference type="PANTHER" id="PTHR46004">
    <property type="entry name" value="CYCLIC AMP RESPONSE ELEMENT-BINDING PROTEIN A"/>
    <property type="match status" value="1"/>
</dbReference>
<evidence type="ECO:0000256" key="5">
    <source>
        <dbReference type="ARBA" id="ARBA00023163"/>
    </source>
</evidence>
<evidence type="ECO:0000256" key="2">
    <source>
        <dbReference type="ARBA" id="ARBA00023015"/>
    </source>
</evidence>
<keyword evidence="5" id="KW-0804">Transcription</keyword>
<reference evidence="8" key="1">
    <citation type="journal article" date="2012" name="Nat. Genet.">
        <title>Whole-genome sequence of Schistosoma haematobium.</title>
        <authorList>
            <person name="Young N.D."/>
            <person name="Jex A.R."/>
            <person name="Li B."/>
            <person name="Liu S."/>
            <person name="Yang L."/>
            <person name="Xiong Z."/>
            <person name="Li Y."/>
            <person name="Cantacessi C."/>
            <person name="Hall R.S."/>
            <person name="Xu X."/>
            <person name="Chen F."/>
            <person name="Wu X."/>
            <person name="Zerlotini A."/>
            <person name="Oliveira G."/>
            <person name="Hofmann A."/>
            <person name="Zhang G."/>
            <person name="Fang X."/>
            <person name="Kang Y."/>
            <person name="Campbell B.E."/>
            <person name="Loukas A."/>
            <person name="Ranganathan S."/>
            <person name="Rollinson D."/>
            <person name="Rinaldi G."/>
            <person name="Brindley P.J."/>
            <person name="Yang H."/>
            <person name="Wang J."/>
            <person name="Wang J."/>
            <person name="Gasser R.B."/>
        </authorList>
    </citation>
    <scope>NUCLEOTIDE SEQUENCE [LARGE SCALE GENOMIC DNA]</scope>
</reference>
<dbReference type="AlphaFoldDB" id="A0A094ZMT1"/>
<dbReference type="SMART" id="SM00338">
    <property type="entry name" value="BRLZ"/>
    <property type="match status" value="1"/>
</dbReference>
<dbReference type="PROSITE" id="PS50217">
    <property type="entry name" value="BZIP"/>
    <property type="match status" value="1"/>
</dbReference>